<keyword evidence="3 6" id="KW-0812">Transmembrane</keyword>
<keyword evidence="5 6" id="KW-0472">Membrane</keyword>
<evidence type="ECO:0000256" key="5">
    <source>
        <dbReference type="ARBA" id="ARBA00023136"/>
    </source>
</evidence>
<name>A0A914WB25_9BILA</name>
<dbReference type="WBParaSite" id="PSAMB.scaffold3509size17998.g21667.t1">
    <property type="protein sequence ID" value="PSAMB.scaffold3509size17998.g21667.t1"/>
    <property type="gene ID" value="PSAMB.scaffold3509size17998.g21667"/>
</dbReference>
<accession>A0A914WB25</accession>
<organism evidence="7 8">
    <name type="scientific">Plectus sambesii</name>
    <dbReference type="NCBI Taxonomy" id="2011161"/>
    <lineage>
        <taxon>Eukaryota</taxon>
        <taxon>Metazoa</taxon>
        <taxon>Ecdysozoa</taxon>
        <taxon>Nematoda</taxon>
        <taxon>Chromadorea</taxon>
        <taxon>Plectida</taxon>
        <taxon>Plectina</taxon>
        <taxon>Plectoidea</taxon>
        <taxon>Plectidae</taxon>
        <taxon>Plectus</taxon>
    </lineage>
</organism>
<evidence type="ECO:0000256" key="2">
    <source>
        <dbReference type="ARBA" id="ARBA00007304"/>
    </source>
</evidence>
<dbReference type="AlphaFoldDB" id="A0A914WB25"/>
<keyword evidence="7" id="KW-1185">Reference proteome</keyword>
<reference evidence="8" key="1">
    <citation type="submission" date="2022-11" db="UniProtKB">
        <authorList>
            <consortium name="WormBaseParasite"/>
        </authorList>
    </citation>
    <scope>IDENTIFICATION</scope>
</reference>
<dbReference type="PANTHER" id="PTHR28599:SF1">
    <property type="entry name" value="SMALL INTEGRAL MEMBRANE PROTEIN 12"/>
    <property type="match status" value="1"/>
</dbReference>
<keyword evidence="4 6" id="KW-1133">Transmembrane helix</keyword>
<evidence type="ECO:0000256" key="6">
    <source>
        <dbReference type="SAM" id="Phobius"/>
    </source>
</evidence>
<comment type="similarity">
    <text evidence="2">Belongs to the SMIM12 family.</text>
</comment>
<proteinExistence type="inferred from homology"/>
<evidence type="ECO:0000313" key="7">
    <source>
        <dbReference type="Proteomes" id="UP000887566"/>
    </source>
</evidence>
<evidence type="ECO:0000256" key="4">
    <source>
        <dbReference type="ARBA" id="ARBA00022989"/>
    </source>
</evidence>
<protein>
    <submittedName>
        <fullName evidence="8">Small integral membrane protein 12</fullName>
    </submittedName>
</protein>
<dbReference type="PANTHER" id="PTHR28599">
    <property type="entry name" value="SMALL INTEGRAL MEMBRANE PROTEIN 12"/>
    <property type="match status" value="1"/>
</dbReference>
<dbReference type="GO" id="GO:0016020">
    <property type="term" value="C:membrane"/>
    <property type="evidence" value="ECO:0007669"/>
    <property type="project" value="UniProtKB-SubCell"/>
</dbReference>
<evidence type="ECO:0000256" key="3">
    <source>
        <dbReference type="ARBA" id="ARBA00022692"/>
    </source>
</evidence>
<sequence>MWPLLWGIARQYAPYIVMPIAAVVGTIGYYAEKRWNKPVQVPYMDISINDARLERQLNSELSNDYTNVLPLMEEKKKFVPKSSLDRNPAGKKMFE</sequence>
<dbReference type="InterPro" id="IPR031933">
    <property type="entry name" value="UPF0767"/>
</dbReference>
<feature type="transmembrane region" description="Helical" evidence="6">
    <location>
        <begin position="12"/>
        <end position="31"/>
    </location>
</feature>
<evidence type="ECO:0000256" key="1">
    <source>
        <dbReference type="ARBA" id="ARBA00004167"/>
    </source>
</evidence>
<dbReference type="Pfam" id="PF15990">
    <property type="entry name" value="UPF0767"/>
    <property type="match status" value="1"/>
</dbReference>
<dbReference type="Proteomes" id="UP000887566">
    <property type="component" value="Unplaced"/>
</dbReference>
<evidence type="ECO:0000313" key="8">
    <source>
        <dbReference type="WBParaSite" id="PSAMB.scaffold3509size17998.g21667.t1"/>
    </source>
</evidence>
<comment type="subcellular location">
    <subcellularLocation>
        <location evidence="1">Membrane</location>
        <topology evidence="1">Single-pass membrane protein</topology>
    </subcellularLocation>
</comment>